<proteinExistence type="inferred from homology"/>
<dbReference type="InterPro" id="IPR023214">
    <property type="entry name" value="HAD_sf"/>
</dbReference>
<dbReference type="SUPFAM" id="SSF56784">
    <property type="entry name" value="HAD-like"/>
    <property type="match status" value="1"/>
</dbReference>
<comment type="caution">
    <text evidence="2">The sequence shown here is derived from an EMBL/GenBank/DDBJ whole genome shotgun (WGS) entry which is preliminary data.</text>
</comment>
<keyword evidence="2" id="KW-0378">Hydrolase</keyword>
<dbReference type="InterPro" id="IPR036412">
    <property type="entry name" value="HAD-like_sf"/>
</dbReference>
<comment type="similarity">
    <text evidence="1">Belongs to the HAD-like hydrolase superfamily. NagD family.</text>
</comment>
<dbReference type="InterPro" id="IPR006357">
    <property type="entry name" value="HAD-SF_hydro_IIA"/>
</dbReference>
<dbReference type="PANTHER" id="PTHR19288">
    <property type="entry name" value="4-NITROPHENYLPHOSPHATASE-RELATED"/>
    <property type="match status" value="1"/>
</dbReference>
<keyword evidence="1" id="KW-0479">Metal-binding</keyword>
<dbReference type="Pfam" id="PF13344">
    <property type="entry name" value="Hydrolase_6"/>
    <property type="match status" value="1"/>
</dbReference>
<dbReference type="EC" id="3.1.3.-" evidence="1"/>
<accession>A0ABW1L506</accession>
<dbReference type="PANTHER" id="PTHR19288:SF46">
    <property type="entry name" value="HALOACID DEHALOGENASE-LIKE HYDROLASE DOMAIN-CONTAINING PROTEIN 2"/>
    <property type="match status" value="1"/>
</dbReference>
<evidence type="ECO:0000313" key="3">
    <source>
        <dbReference type="Proteomes" id="UP001596170"/>
    </source>
</evidence>
<organism evidence="2 3">
    <name type="scientific">Paenisporosarcina macmurdoensis</name>
    <dbReference type="NCBI Taxonomy" id="212659"/>
    <lineage>
        <taxon>Bacteria</taxon>
        <taxon>Bacillati</taxon>
        <taxon>Bacillota</taxon>
        <taxon>Bacilli</taxon>
        <taxon>Bacillales</taxon>
        <taxon>Caryophanaceae</taxon>
        <taxon>Paenisporosarcina</taxon>
    </lineage>
</organism>
<dbReference type="Gene3D" id="3.40.50.1000">
    <property type="entry name" value="HAD superfamily/HAD-like"/>
    <property type="match status" value="2"/>
</dbReference>
<protein>
    <recommendedName>
        <fullName evidence="1">Acid sugar phosphatase</fullName>
        <ecNumber evidence="1">3.1.3.-</ecNumber>
    </recommendedName>
</protein>
<reference evidence="3" key="1">
    <citation type="journal article" date="2019" name="Int. J. Syst. Evol. Microbiol.">
        <title>The Global Catalogue of Microorganisms (GCM) 10K type strain sequencing project: providing services to taxonomists for standard genome sequencing and annotation.</title>
        <authorList>
            <consortium name="The Broad Institute Genomics Platform"/>
            <consortium name="The Broad Institute Genome Sequencing Center for Infectious Disease"/>
            <person name="Wu L."/>
            <person name="Ma J."/>
        </authorList>
    </citation>
    <scope>NUCLEOTIDE SEQUENCE [LARGE SCALE GENOMIC DNA]</scope>
    <source>
        <strain evidence="3">CCUG 54527</strain>
    </source>
</reference>
<keyword evidence="3" id="KW-1185">Reference proteome</keyword>
<dbReference type="GO" id="GO:0016787">
    <property type="term" value="F:hydrolase activity"/>
    <property type="evidence" value="ECO:0007669"/>
    <property type="project" value="UniProtKB-KW"/>
</dbReference>
<dbReference type="PIRSF" id="PIRSF000915">
    <property type="entry name" value="PGP-type_phosphatase"/>
    <property type="match status" value="1"/>
</dbReference>
<comment type="cofactor">
    <cofactor evidence="1">
        <name>Mg(2+)</name>
        <dbReference type="ChEBI" id="CHEBI:18420"/>
    </cofactor>
</comment>
<dbReference type="Proteomes" id="UP001596170">
    <property type="component" value="Unassembled WGS sequence"/>
</dbReference>
<keyword evidence="1" id="KW-0460">Magnesium</keyword>
<comment type="function">
    <text evidence="1">Catalyzes the dephosphorylation of 2-6 carbon acid sugars in vitro.</text>
</comment>
<evidence type="ECO:0000256" key="1">
    <source>
        <dbReference type="PIRNR" id="PIRNR000915"/>
    </source>
</evidence>
<dbReference type="Pfam" id="PF13242">
    <property type="entry name" value="Hydrolase_like"/>
    <property type="match status" value="1"/>
</dbReference>
<sequence>MAGYIFDLDGTIYLGDKLIEGALETYNYLISNGHKVVFVTNKPIASQEDYHRKLTKFGFDVTVNQIVNSSYATAIYLTKYSKPTDQVYVVGEQPLMDELNQANISMTNNPLDADYVVVSWDRQFTYDKLNNMYQAWKSGAKFVATNPDRTCPVDGGEVPDCGSIMGAFTAATGQEITEIGGKPSRLMADLVLEEVLQMPAKECFMIGDRLETDILMGNNANLITILVLSGVTTEEMANNSTIKSTYTLPSVKELPSFIESLASHY</sequence>
<evidence type="ECO:0000313" key="2">
    <source>
        <dbReference type="EMBL" id="MFC6038576.1"/>
    </source>
</evidence>
<name>A0ABW1L506_9BACL</name>
<dbReference type="RefSeq" id="WP_377732595.1">
    <property type="nucleotide sequence ID" value="NZ_JBHSRI010000002.1"/>
</dbReference>
<dbReference type="EMBL" id="JBHSRI010000002">
    <property type="protein sequence ID" value="MFC6038576.1"/>
    <property type="molecule type" value="Genomic_DNA"/>
</dbReference>
<gene>
    <name evidence="2" type="ORF">ACFPYN_03810</name>
</gene>
<dbReference type="NCBIfam" id="TIGR01460">
    <property type="entry name" value="HAD-SF-IIA"/>
    <property type="match status" value="1"/>
</dbReference>